<dbReference type="Pfam" id="PF25474">
    <property type="entry name" value="TPR_TmcB"/>
    <property type="match status" value="1"/>
</dbReference>
<sequence>MEATSSLTRSLSLAPRPRRPRAAKSPHMPTLSPAPRVLPLRRARSDADLLLGPVTAAAVASSASVLVRPPRPRTLQDGDSDAPMENCFDGAGGNGKNNSSGRGGGNGGAGGGSGSQSAGMGEHYRRVLRLEPDNPLLLRNYGRYLHEVERDLPGAEEYYGRALLACPGDADLLSLYGRVLWEADQDKDRADGYFQRAVQAAPDDCYVLGSYASFLWDADEDDDEEASTAVTSGSPALVPAC</sequence>
<feature type="domain" description="TmcB/TmcC TPR repeats" evidence="2">
    <location>
        <begin position="122"/>
        <end position="162"/>
    </location>
</feature>
<feature type="compositionally biased region" description="Low complexity" evidence="1">
    <location>
        <begin position="1"/>
        <end position="15"/>
    </location>
</feature>
<dbReference type="AlphaFoldDB" id="A0AAD8VF84"/>
<dbReference type="SUPFAM" id="SSF48452">
    <property type="entry name" value="TPR-like"/>
    <property type="match status" value="1"/>
</dbReference>
<organism evidence="3 4">
    <name type="scientific">Lolium multiflorum</name>
    <name type="common">Italian ryegrass</name>
    <name type="synonym">Lolium perenne subsp. multiflorum</name>
    <dbReference type="NCBI Taxonomy" id="4521"/>
    <lineage>
        <taxon>Eukaryota</taxon>
        <taxon>Viridiplantae</taxon>
        <taxon>Streptophyta</taxon>
        <taxon>Embryophyta</taxon>
        <taxon>Tracheophyta</taxon>
        <taxon>Spermatophyta</taxon>
        <taxon>Magnoliopsida</taxon>
        <taxon>Liliopsida</taxon>
        <taxon>Poales</taxon>
        <taxon>Poaceae</taxon>
        <taxon>BOP clade</taxon>
        <taxon>Pooideae</taxon>
        <taxon>Poodae</taxon>
        <taxon>Poeae</taxon>
        <taxon>Poeae Chloroplast Group 2 (Poeae type)</taxon>
        <taxon>Loliodinae</taxon>
        <taxon>Loliinae</taxon>
        <taxon>Lolium</taxon>
    </lineage>
</organism>
<dbReference type="Proteomes" id="UP001231189">
    <property type="component" value="Unassembled WGS sequence"/>
</dbReference>
<evidence type="ECO:0000313" key="4">
    <source>
        <dbReference type="Proteomes" id="UP001231189"/>
    </source>
</evidence>
<dbReference type="EMBL" id="JAUUTY010000240">
    <property type="protein sequence ID" value="KAK1602510.1"/>
    <property type="molecule type" value="Genomic_DNA"/>
</dbReference>
<name>A0AAD8VF84_LOLMU</name>
<dbReference type="PANTHER" id="PTHR26312:SF123">
    <property type="entry name" value="TETRATRICOPEPTIDE REPEAT (TPR)-LIKE SUPERFAMILY PROTEIN"/>
    <property type="match status" value="1"/>
</dbReference>
<dbReference type="Gene3D" id="1.25.40.10">
    <property type="entry name" value="Tetratricopeptide repeat domain"/>
    <property type="match status" value="1"/>
</dbReference>
<accession>A0AAD8VF84</accession>
<evidence type="ECO:0000256" key="1">
    <source>
        <dbReference type="SAM" id="MobiDB-lite"/>
    </source>
</evidence>
<feature type="compositionally biased region" description="Gly residues" evidence="1">
    <location>
        <begin position="90"/>
        <end position="114"/>
    </location>
</feature>
<protein>
    <recommendedName>
        <fullName evidence="2">TmcB/TmcC TPR repeats domain-containing protein</fullName>
    </recommendedName>
</protein>
<dbReference type="PANTHER" id="PTHR26312">
    <property type="entry name" value="TETRATRICOPEPTIDE REPEAT PROTEIN 5"/>
    <property type="match status" value="1"/>
</dbReference>
<evidence type="ECO:0000313" key="3">
    <source>
        <dbReference type="EMBL" id="KAK1602510.1"/>
    </source>
</evidence>
<proteinExistence type="predicted"/>
<feature type="region of interest" description="Disordered" evidence="1">
    <location>
        <begin position="60"/>
        <end position="120"/>
    </location>
</feature>
<comment type="caution">
    <text evidence="3">The sequence shown here is derived from an EMBL/GenBank/DDBJ whole genome shotgun (WGS) entry which is preliminary data.</text>
</comment>
<gene>
    <name evidence="3" type="ORF">QYE76_072010</name>
</gene>
<evidence type="ECO:0000259" key="2">
    <source>
        <dbReference type="Pfam" id="PF25474"/>
    </source>
</evidence>
<reference evidence="3" key="1">
    <citation type="submission" date="2023-07" db="EMBL/GenBank/DDBJ databases">
        <title>A chromosome-level genome assembly of Lolium multiflorum.</title>
        <authorList>
            <person name="Chen Y."/>
            <person name="Copetti D."/>
            <person name="Kolliker R."/>
            <person name="Studer B."/>
        </authorList>
    </citation>
    <scope>NUCLEOTIDE SEQUENCE</scope>
    <source>
        <strain evidence="3">02402/16</strain>
        <tissue evidence="3">Leaf</tissue>
    </source>
</reference>
<dbReference type="InterPro" id="IPR011990">
    <property type="entry name" value="TPR-like_helical_dom_sf"/>
</dbReference>
<feature type="region of interest" description="Disordered" evidence="1">
    <location>
        <begin position="1"/>
        <end position="39"/>
    </location>
</feature>
<dbReference type="InterPro" id="IPR057352">
    <property type="entry name" value="TPR_TmcB/C"/>
</dbReference>
<keyword evidence="4" id="KW-1185">Reference proteome</keyword>